<dbReference type="RefSeq" id="WP_058304833.1">
    <property type="nucleotide sequence ID" value="NZ_CABKVG010000005.1"/>
</dbReference>
<keyword evidence="4" id="KW-1185">Reference proteome</keyword>
<dbReference type="InterPro" id="IPR045584">
    <property type="entry name" value="Pilin-like"/>
</dbReference>
<protein>
    <submittedName>
        <fullName evidence="3">Pilin</fullName>
    </submittedName>
</protein>
<accession>A0ABY4E403</accession>
<dbReference type="Gene3D" id="3.30.700.10">
    <property type="entry name" value="Glycoprotein, Type 4 Pilin"/>
    <property type="match status" value="1"/>
</dbReference>
<evidence type="ECO:0000256" key="2">
    <source>
        <dbReference type="SAM" id="Phobius"/>
    </source>
</evidence>
<comment type="similarity">
    <text evidence="1">Belongs to the N-Me-Phe pilin family.</text>
</comment>
<evidence type="ECO:0000313" key="4">
    <source>
        <dbReference type="Proteomes" id="UP000832011"/>
    </source>
</evidence>
<feature type="transmembrane region" description="Helical" evidence="2">
    <location>
        <begin position="254"/>
        <end position="278"/>
    </location>
</feature>
<keyword evidence="2" id="KW-0472">Membrane</keyword>
<dbReference type="EMBL" id="CP091511">
    <property type="protein sequence ID" value="UOO90505.1"/>
    <property type="molecule type" value="Genomic_DNA"/>
</dbReference>
<dbReference type="Pfam" id="PF00114">
    <property type="entry name" value="Pilin"/>
    <property type="match status" value="1"/>
</dbReference>
<name>A0ABY4E403_9NEIS</name>
<sequence>MVNLYQLLGLDMQASSADIQAAIDAQKALGHFNPEVLDKASAWLLDAPTRARYDAQLRASDANLANEAIPALDISPRHTTPTVMTAKPASIQQPPPAPTAEPHAHVQEQGAANAAAQTLPDGQELFTALVGESKADYYLTEFDALAAGKKSRYNWAALLGGSYWFAARGMWGMALLTLSIPLLVLVLGGVLAAVMRAGALAVVALWLLWRVVWMPLKANQYYFKFAQKRVKSIVRQYSKQPARMMRILRGTTNMAAAIGLFAGVCTLSVPLMGILAAISLPMYQNYVSKAQYHKAFEELSALKTPIDEVLHNNGKVQISNPSGAGYVNVNGVTKLDAIEAEFDVVGAGYVLGHDLSNHNVQMRLVRDSAGLWQCEMFTSGSNPIRKRDVPTACTVVE</sequence>
<evidence type="ECO:0000313" key="3">
    <source>
        <dbReference type="EMBL" id="UOO90505.1"/>
    </source>
</evidence>
<feature type="transmembrane region" description="Helical" evidence="2">
    <location>
        <begin position="182"/>
        <end position="209"/>
    </location>
</feature>
<evidence type="ECO:0000256" key="1">
    <source>
        <dbReference type="ARBA" id="ARBA00005233"/>
    </source>
</evidence>
<reference evidence="3 4" key="1">
    <citation type="journal article" date="2022" name="Res Sq">
        <title>Evolution of multicellular longitudinally dividing oral cavity symbionts (Neisseriaceae).</title>
        <authorList>
            <person name="Nyongesa S."/>
            <person name="Weber P."/>
            <person name="Bernet E."/>
            <person name="Pullido F."/>
            <person name="Nieckarz M."/>
            <person name="Delaby M."/>
            <person name="Nieves C."/>
            <person name="Viehboeck T."/>
            <person name="Krause N."/>
            <person name="Rivera-Millot A."/>
            <person name="Nakamura A."/>
            <person name="Vischer N."/>
            <person name="VanNieuwenhze M."/>
            <person name="Brun Y."/>
            <person name="Cava F."/>
            <person name="Bulgheresi S."/>
            <person name="Veyrier F."/>
        </authorList>
    </citation>
    <scope>NUCLEOTIDE SEQUENCE [LARGE SCALE GENOMIC DNA]</scope>
    <source>
        <strain evidence="3 4">SN4</strain>
    </source>
</reference>
<keyword evidence="2" id="KW-0812">Transmembrane</keyword>
<proteinExistence type="inferred from homology"/>
<organism evidence="3 4">
    <name type="scientific">Vitreoscilla massiliensis</name>
    <dbReference type="NCBI Taxonomy" id="1689272"/>
    <lineage>
        <taxon>Bacteria</taxon>
        <taxon>Pseudomonadati</taxon>
        <taxon>Pseudomonadota</taxon>
        <taxon>Betaproteobacteria</taxon>
        <taxon>Neisseriales</taxon>
        <taxon>Neisseriaceae</taxon>
        <taxon>Vitreoscilla</taxon>
    </lineage>
</organism>
<gene>
    <name evidence="3" type="ORF">LVJ82_05900</name>
</gene>
<dbReference type="Proteomes" id="UP000832011">
    <property type="component" value="Chromosome"/>
</dbReference>
<dbReference type="InterPro" id="IPR001082">
    <property type="entry name" value="Pilin"/>
</dbReference>
<keyword evidence="2" id="KW-1133">Transmembrane helix</keyword>
<dbReference type="SUPFAM" id="SSF54523">
    <property type="entry name" value="Pili subunits"/>
    <property type="match status" value="1"/>
</dbReference>